<protein>
    <submittedName>
        <fullName evidence="8">Chromodomain-helicase-DNA-binding protein Mi-2</fullName>
    </submittedName>
</protein>
<dbReference type="PANTHER" id="PTHR47863:SF4">
    <property type="entry name" value="RING_FYVE_PHD ZINC FINGER SUPERFAMILY PROTEIN"/>
    <property type="match status" value="1"/>
</dbReference>
<feature type="region of interest" description="Disordered" evidence="4">
    <location>
        <begin position="1"/>
        <end position="20"/>
    </location>
</feature>
<dbReference type="EMBL" id="GDJX01020008">
    <property type="protein sequence ID" value="JAT47928.1"/>
    <property type="molecule type" value="Transcribed_RNA"/>
</dbReference>
<feature type="compositionally biased region" description="Basic and acidic residues" evidence="4">
    <location>
        <begin position="248"/>
        <end position="265"/>
    </location>
</feature>
<keyword evidence="8" id="KW-0347">Helicase</keyword>
<dbReference type="PANTHER" id="PTHR47863">
    <property type="entry name" value="RING/FYVE/PHD ZINC FINGER SUPERFAMILY PROTEIN"/>
    <property type="match status" value="1"/>
</dbReference>
<feature type="domain" description="Myb-like" evidence="5">
    <location>
        <begin position="400"/>
        <end position="461"/>
    </location>
</feature>
<feature type="region of interest" description="Disordered" evidence="4">
    <location>
        <begin position="354"/>
        <end position="387"/>
    </location>
</feature>
<evidence type="ECO:0000259" key="5">
    <source>
        <dbReference type="PROSITE" id="PS50090"/>
    </source>
</evidence>
<dbReference type="SMART" id="SM00249">
    <property type="entry name" value="PHD"/>
    <property type="match status" value="1"/>
</dbReference>
<evidence type="ECO:0000256" key="2">
    <source>
        <dbReference type="ARBA" id="ARBA00022771"/>
    </source>
</evidence>
<dbReference type="InterPro" id="IPR011011">
    <property type="entry name" value="Znf_FYVE_PHD"/>
</dbReference>
<dbReference type="SUPFAM" id="SSF46689">
    <property type="entry name" value="Homeodomain-like"/>
    <property type="match status" value="1"/>
</dbReference>
<keyword evidence="8" id="KW-0238">DNA-binding</keyword>
<keyword evidence="8" id="KW-0067">ATP-binding</keyword>
<dbReference type="GO" id="GO:0004386">
    <property type="term" value="F:helicase activity"/>
    <property type="evidence" value="ECO:0007669"/>
    <property type="project" value="UniProtKB-KW"/>
</dbReference>
<feature type="region of interest" description="Disordered" evidence="4">
    <location>
        <begin position="221"/>
        <end position="281"/>
    </location>
</feature>
<accession>A0A1D1Z9D1</accession>
<evidence type="ECO:0000313" key="8">
    <source>
        <dbReference type="EMBL" id="JAT63483.1"/>
    </source>
</evidence>
<keyword evidence="2" id="KW-0863">Zinc-finger</keyword>
<evidence type="ECO:0000256" key="1">
    <source>
        <dbReference type="ARBA" id="ARBA00022723"/>
    </source>
</evidence>
<feature type="non-terminal residue" evidence="8">
    <location>
        <position position="1"/>
    </location>
</feature>
<dbReference type="Gene3D" id="1.10.10.60">
    <property type="entry name" value="Homeodomain-like"/>
    <property type="match status" value="1"/>
</dbReference>
<dbReference type="PROSITE" id="PS50090">
    <property type="entry name" value="MYB_LIKE"/>
    <property type="match status" value="1"/>
</dbReference>
<dbReference type="GO" id="GO:0003677">
    <property type="term" value="F:DNA binding"/>
    <property type="evidence" value="ECO:0007669"/>
    <property type="project" value="UniProtKB-KW"/>
</dbReference>
<feature type="compositionally biased region" description="Polar residues" evidence="4">
    <location>
        <begin position="34"/>
        <end position="59"/>
    </location>
</feature>
<dbReference type="InterPro" id="IPR013083">
    <property type="entry name" value="Znf_RING/FYVE/PHD"/>
</dbReference>
<sequence>LSNSHVEQVKLLSPSKTNQRLLLAEDSSRHEQQSKQNRQNVQISVDDNNTTSTKQSITPVSLVEKNKKLQSSSKMKTGDDIHIPDVLSDGGQKVLSESSSDVGGYDDAIPDFHPNDEILAAEKLKLLNSQHPVNNHSQIGGWTQERSCIKCDEGGQVLICTGSECPIAVHESCLGSSIDIENPEDFKCPFCSYLLAASAYYEARKKVSVARQTLSSFMGRERVGQKTVSPPPLMRESSHARKPSNGNHPDRVCANHRREIVKEPGRQNQAKAPIGNNDNLHAREEHPLMGRTDDAAATSGETETVNECHVISKSQHQEHAVAADESHVVSKSQHQEQAVPDEIHEECEKVIEQDPAIEHDVDRQKRSKICSGEHSSSSQDSKHQISTRRFRRYSNPLFPYARRNRLPWTSEEEATLKEAMQIFYQSGEKGISWVKIWEFGRHIFHKTRRPADLKDKWRNIRKREG</sequence>
<dbReference type="InterPro" id="IPR009057">
    <property type="entry name" value="Homeodomain-like_sf"/>
</dbReference>
<organism evidence="8">
    <name type="scientific">Anthurium amnicola</name>
    <dbReference type="NCBI Taxonomy" id="1678845"/>
    <lineage>
        <taxon>Eukaryota</taxon>
        <taxon>Viridiplantae</taxon>
        <taxon>Streptophyta</taxon>
        <taxon>Embryophyta</taxon>
        <taxon>Tracheophyta</taxon>
        <taxon>Spermatophyta</taxon>
        <taxon>Magnoliopsida</taxon>
        <taxon>Liliopsida</taxon>
        <taxon>Araceae</taxon>
        <taxon>Pothoideae</taxon>
        <taxon>Potheae</taxon>
        <taxon>Anthurium</taxon>
    </lineage>
</organism>
<evidence type="ECO:0000313" key="6">
    <source>
        <dbReference type="EMBL" id="JAT47928.1"/>
    </source>
</evidence>
<dbReference type="SUPFAM" id="SSF57903">
    <property type="entry name" value="FYVE/PHD zinc finger"/>
    <property type="match status" value="1"/>
</dbReference>
<evidence type="ECO:0000256" key="3">
    <source>
        <dbReference type="ARBA" id="ARBA00022833"/>
    </source>
</evidence>
<feature type="region of interest" description="Disordered" evidence="4">
    <location>
        <begin position="26"/>
        <end position="100"/>
    </location>
</feature>
<keyword evidence="8" id="KW-0547">Nucleotide-binding</keyword>
<dbReference type="EMBL" id="GDJX01004453">
    <property type="protein sequence ID" value="JAT63483.1"/>
    <property type="molecule type" value="Transcribed_RNA"/>
</dbReference>
<name>A0A1D1Z9D1_9ARAE</name>
<evidence type="ECO:0000256" key="4">
    <source>
        <dbReference type="SAM" id="MobiDB-lite"/>
    </source>
</evidence>
<gene>
    <name evidence="8" type="primary">Mi-2_3</name>
    <name evidence="6" type="synonym">Mi-2_0</name>
    <name evidence="7" type="synonym">Mi-2_6</name>
    <name evidence="8" type="ORF">g.66815</name>
    <name evidence="7" type="ORF">g.66816</name>
    <name evidence="6" type="ORF">g.66817</name>
</gene>
<keyword evidence="1" id="KW-0479">Metal-binding</keyword>
<dbReference type="GO" id="GO:0008270">
    <property type="term" value="F:zinc ion binding"/>
    <property type="evidence" value="ECO:0007669"/>
    <property type="project" value="UniProtKB-KW"/>
</dbReference>
<dbReference type="InterPro" id="IPR001965">
    <property type="entry name" value="Znf_PHD"/>
</dbReference>
<dbReference type="AlphaFoldDB" id="A0A1D1Z9D1"/>
<dbReference type="SMART" id="SM00717">
    <property type="entry name" value="SANT"/>
    <property type="match status" value="1"/>
</dbReference>
<proteinExistence type="predicted"/>
<dbReference type="EMBL" id="GDJX01014023">
    <property type="protein sequence ID" value="JAT53913.1"/>
    <property type="molecule type" value="Transcribed_RNA"/>
</dbReference>
<keyword evidence="3" id="KW-0862">Zinc</keyword>
<dbReference type="Gene3D" id="3.30.40.10">
    <property type="entry name" value="Zinc/RING finger domain, C3HC4 (zinc finger)"/>
    <property type="match status" value="1"/>
</dbReference>
<evidence type="ECO:0000313" key="7">
    <source>
        <dbReference type="EMBL" id="JAT53913.1"/>
    </source>
</evidence>
<dbReference type="CDD" id="cd11660">
    <property type="entry name" value="SANT_TRF"/>
    <property type="match status" value="1"/>
</dbReference>
<feature type="compositionally biased region" description="Basic and acidic residues" evidence="4">
    <location>
        <begin position="354"/>
        <end position="364"/>
    </location>
</feature>
<reference evidence="8" key="1">
    <citation type="submission" date="2015-07" db="EMBL/GenBank/DDBJ databases">
        <title>Transcriptome Assembly of Anthurium amnicola.</title>
        <authorList>
            <person name="Suzuki J."/>
        </authorList>
    </citation>
    <scope>NUCLEOTIDE SEQUENCE</scope>
</reference>
<keyword evidence="8" id="KW-0378">Hydrolase</keyword>
<dbReference type="InterPro" id="IPR001005">
    <property type="entry name" value="SANT/Myb"/>
</dbReference>